<proteinExistence type="predicted"/>
<evidence type="ECO:0000313" key="2">
    <source>
        <dbReference type="Proteomes" id="UP001367508"/>
    </source>
</evidence>
<reference evidence="1 2" key="1">
    <citation type="submission" date="2024-01" db="EMBL/GenBank/DDBJ databases">
        <title>The genomes of 5 underutilized Papilionoideae crops provide insights into root nodulation and disease resistanc.</title>
        <authorList>
            <person name="Jiang F."/>
        </authorList>
    </citation>
    <scope>NUCLEOTIDE SEQUENCE [LARGE SCALE GENOMIC DNA]</scope>
    <source>
        <strain evidence="1">LVBAO_FW01</strain>
        <tissue evidence="1">Leaves</tissue>
    </source>
</reference>
<evidence type="ECO:0000313" key="1">
    <source>
        <dbReference type="EMBL" id="KAK7321114.1"/>
    </source>
</evidence>
<comment type="caution">
    <text evidence="1">The sequence shown here is derived from an EMBL/GenBank/DDBJ whole genome shotgun (WGS) entry which is preliminary data.</text>
</comment>
<protein>
    <submittedName>
        <fullName evidence="1">Uncharacterized protein</fullName>
    </submittedName>
</protein>
<keyword evidence="2" id="KW-1185">Reference proteome</keyword>
<organism evidence="1 2">
    <name type="scientific">Canavalia gladiata</name>
    <name type="common">Sword bean</name>
    <name type="synonym">Dolichos gladiatus</name>
    <dbReference type="NCBI Taxonomy" id="3824"/>
    <lineage>
        <taxon>Eukaryota</taxon>
        <taxon>Viridiplantae</taxon>
        <taxon>Streptophyta</taxon>
        <taxon>Embryophyta</taxon>
        <taxon>Tracheophyta</taxon>
        <taxon>Spermatophyta</taxon>
        <taxon>Magnoliopsida</taxon>
        <taxon>eudicotyledons</taxon>
        <taxon>Gunneridae</taxon>
        <taxon>Pentapetalae</taxon>
        <taxon>rosids</taxon>
        <taxon>fabids</taxon>
        <taxon>Fabales</taxon>
        <taxon>Fabaceae</taxon>
        <taxon>Papilionoideae</taxon>
        <taxon>50 kb inversion clade</taxon>
        <taxon>NPAAA clade</taxon>
        <taxon>indigoferoid/millettioid clade</taxon>
        <taxon>Phaseoleae</taxon>
        <taxon>Canavalia</taxon>
    </lineage>
</organism>
<name>A0AAN9KSE0_CANGL</name>
<gene>
    <name evidence="1" type="ORF">VNO77_31332</name>
</gene>
<dbReference type="Proteomes" id="UP001367508">
    <property type="component" value="Unassembled WGS sequence"/>
</dbReference>
<dbReference type="EMBL" id="JAYMYQ010000007">
    <property type="protein sequence ID" value="KAK7321114.1"/>
    <property type="molecule type" value="Genomic_DNA"/>
</dbReference>
<sequence length="164" mass="16926">MGDLLGSPRVASPPFCVGRAFTFGGAHVHGFDCSNPLGFRFQGSRSTSTGRALVGTAAGSGQAFQRRLPGLEIHPGQKSSTGMGDLLGSPRVASPPFCVGRAFTFGGAHVHGFDCSNPLGFRFQGSRSTSTGRALVGTAAGSGQAFQRRLPGLEIHPGQKVKIV</sequence>
<accession>A0AAN9KSE0</accession>
<dbReference type="AlphaFoldDB" id="A0AAN9KSE0"/>